<dbReference type="SUPFAM" id="SSF51182">
    <property type="entry name" value="RmlC-like cupins"/>
    <property type="match status" value="1"/>
</dbReference>
<dbReference type="EMBL" id="UINC01118946">
    <property type="protein sequence ID" value="SVC92421.1"/>
    <property type="molecule type" value="Genomic_DNA"/>
</dbReference>
<reference evidence="1" key="1">
    <citation type="submission" date="2018-05" db="EMBL/GenBank/DDBJ databases">
        <authorList>
            <person name="Lanie J.A."/>
            <person name="Ng W.-L."/>
            <person name="Kazmierczak K.M."/>
            <person name="Andrzejewski T.M."/>
            <person name="Davidsen T.M."/>
            <person name="Wayne K.J."/>
            <person name="Tettelin H."/>
            <person name="Glass J.I."/>
            <person name="Rusch D."/>
            <person name="Podicherti R."/>
            <person name="Tsui H.-C.T."/>
            <person name="Winkler M.E."/>
        </authorList>
    </citation>
    <scope>NUCLEOTIDE SEQUENCE</scope>
</reference>
<dbReference type="GO" id="GO:0000271">
    <property type="term" value="P:polysaccharide biosynthetic process"/>
    <property type="evidence" value="ECO:0007669"/>
    <property type="project" value="TreeGrafter"/>
</dbReference>
<accession>A0A382R771</accession>
<evidence type="ECO:0008006" key="2">
    <source>
        <dbReference type="Google" id="ProtNLM"/>
    </source>
</evidence>
<dbReference type="InterPro" id="IPR014710">
    <property type="entry name" value="RmlC-like_jellyroll"/>
</dbReference>
<name>A0A382R771_9ZZZZ</name>
<organism evidence="1">
    <name type="scientific">marine metagenome</name>
    <dbReference type="NCBI Taxonomy" id="408172"/>
    <lineage>
        <taxon>unclassified sequences</taxon>
        <taxon>metagenomes</taxon>
        <taxon>ecological metagenomes</taxon>
    </lineage>
</organism>
<dbReference type="GO" id="GO:0008830">
    <property type="term" value="F:dTDP-4-dehydrorhamnose 3,5-epimerase activity"/>
    <property type="evidence" value="ECO:0007669"/>
    <property type="project" value="InterPro"/>
</dbReference>
<dbReference type="InterPro" id="IPR011051">
    <property type="entry name" value="RmlC_Cupin_sf"/>
</dbReference>
<dbReference type="PANTHER" id="PTHR21047">
    <property type="entry name" value="DTDP-6-DEOXY-D-GLUCOSE-3,5 EPIMERASE"/>
    <property type="match status" value="1"/>
</dbReference>
<dbReference type="Pfam" id="PF00908">
    <property type="entry name" value="dTDP_sugar_isom"/>
    <property type="match status" value="1"/>
</dbReference>
<dbReference type="InterPro" id="IPR000888">
    <property type="entry name" value="RmlC-like"/>
</dbReference>
<dbReference type="GO" id="GO:0005829">
    <property type="term" value="C:cytosol"/>
    <property type="evidence" value="ECO:0007669"/>
    <property type="project" value="TreeGrafter"/>
</dbReference>
<gene>
    <name evidence="1" type="ORF">METZ01_LOCUS345275</name>
</gene>
<proteinExistence type="predicted"/>
<dbReference type="Gene3D" id="2.60.120.10">
    <property type="entry name" value="Jelly Rolls"/>
    <property type="match status" value="1"/>
</dbReference>
<dbReference type="AlphaFoldDB" id="A0A382R771"/>
<sequence length="168" mass="19173">MTQKNTAPPKYKGLQKQTLIDGVSTKLLRQIPDERGWLMEILRADDELFTKFGQVYVSATYPGVVKAWHFHQHQVDHFACVSGMVKLVLVDTRDGSPTEGQVNEFFLGKQNPTLVQVPNLVYHGWKCIGTEPSLVVNVPTEPYRYDDPDEFRIEPHGTLPYDWTQKDG</sequence>
<protein>
    <recommendedName>
        <fullName evidence="2">dTDP-4-dehydrorhamnose 3,5-epimerase</fullName>
    </recommendedName>
</protein>
<evidence type="ECO:0000313" key="1">
    <source>
        <dbReference type="EMBL" id="SVC92421.1"/>
    </source>
</evidence>
<dbReference type="PANTHER" id="PTHR21047:SF2">
    <property type="entry name" value="THYMIDINE DIPHOSPHO-4-KETO-RHAMNOSE 3,5-EPIMERASE"/>
    <property type="match status" value="1"/>
</dbReference>